<name>U2ZCH9_VIBPR</name>
<accession>U2ZCH9</accession>
<dbReference type="EMBL" id="BATJ01000001">
    <property type="protein sequence ID" value="GAD65406.1"/>
    <property type="molecule type" value="Genomic_DNA"/>
</dbReference>
<gene>
    <name evidence="1" type="ORF">VPR01S_01_01790</name>
</gene>
<reference evidence="1 2" key="1">
    <citation type="submission" date="2013-09" db="EMBL/GenBank/DDBJ databases">
        <title>Whole genome shotgun sequence of Vibrio proteolyticus NBRC 13287.</title>
        <authorList>
            <person name="Isaki S."/>
            <person name="Hosoyama A."/>
            <person name="Numata M."/>
            <person name="Hashimoto M."/>
            <person name="Hosoyama Y."/>
            <person name="Tsuchikane K."/>
            <person name="Noguchi M."/>
            <person name="Hirakata S."/>
            <person name="Ichikawa N."/>
            <person name="Ohji S."/>
            <person name="Yamazoe A."/>
            <person name="Fujita N."/>
        </authorList>
    </citation>
    <scope>NUCLEOTIDE SEQUENCE [LARGE SCALE GENOMIC DNA]</scope>
    <source>
        <strain evidence="1 2">NBRC 13287</strain>
    </source>
</reference>
<dbReference type="Pfam" id="PF05742">
    <property type="entry name" value="TANGO2"/>
    <property type="match status" value="1"/>
</dbReference>
<evidence type="ECO:0000313" key="1">
    <source>
        <dbReference type="EMBL" id="GAD65406.1"/>
    </source>
</evidence>
<evidence type="ECO:0000313" key="2">
    <source>
        <dbReference type="Proteomes" id="UP000016570"/>
    </source>
</evidence>
<sequence length="251" mass="28494">MTMCSVSWLVDRNGYQVFFNRDEQKSRALALPPQQLNIDGVEVLMPIDPQGMGSWISLNEYGLSLCLLNNYQGIVPDGELVSRGLLLRQLASNYSVHGVIHAFKQLELRQFAPFSLLVFDPELTPELRAVMALEWDGTQSRIHATDSPLFSSGVDLVAVRDYRLSIYQHLTSKEMSEEQLLKFHTQHHPEYLHMSTCMHRKDAHTVSFTHLAVTSDDTSMAYVAGCPCLHLTRHALMQYRYRIVGRASLVS</sequence>
<comment type="caution">
    <text evidence="1">The sequence shown here is derived from an EMBL/GenBank/DDBJ whole genome shotgun (WGS) entry which is preliminary data.</text>
</comment>
<dbReference type="STRING" id="1219065.VPR01S_01_01790"/>
<dbReference type="eggNOG" id="COG3332">
    <property type="taxonomic scope" value="Bacteria"/>
</dbReference>
<organism evidence="1 2">
    <name type="scientific">Vibrio proteolyticus NBRC 13287</name>
    <dbReference type="NCBI Taxonomy" id="1219065"/>
    <lineage>
        <taxon>Bacteria</taxon>
        <taxon>Pseudomonadati</taxon>
        <taxon>Pseudomonadota</taxon>
        <taxon>Gammaproteobacteria</taxon>
        <taxon>Vibrionales</taxon>
        <taxon>Vibrionaceae</taxon>
        <taxon>Vibrio</taxon>
    </lineage>
</organism>
<evidence type="ECO:0008006" key="3">
    <source>
        <dbReference type="Google" id="ProtNLM"/>
    </source>
</evidence>
<dbReference type="InterPro" id="IPR008551">
    <property type="entry name" value="TANGO2"/>
</dbReference>
<dbReference type="AlphaFoldDB" id="U2ZCH9"/>
<keyword evidence="2" id="KW-1185">Reference proteome</keyword>
<proteinExistence type="predicted"/>
<protein>
    <recommendedName>
        <fullName evidence="3">Choloylglycine hydrolase/NAAA C-terminal domain-containing protein</fullName>
    </recommendedName>
</protein>
<dbReference type="Proteomes" id="UP000016570">
    <property type="component" value="Unassembled WGS sequence"/>
</dbReference>